<comment type="caution">
    <text evidence="2">The sequence shown here is derived from an EMBL/GenBank/DDBJ whole genome shotgun (WGS) entry which is preliminary data.</text>
</comment>
<proteinExistence type="predicted"/>
<dbReference type="EMBL" id="JACHEG010000002">
    <property type="protein sequence ID" value="MBB6163094.1"/>
    <property type="molecule type" value="Genomic_DNA"/>
</dbReference>
<keyword evidence="1" id="KW-0472">Membrane</keyword>
<sequence length="39" mass="4330">MDIFSFTAAVVAVSGLIAAVSSLLRELRNWRTRPPRVND</sequence>
<feature type="transmembrane region" description="Helical" evidence="1">
    <location>
        <begin position="6"/>
        <end position="24"/>
    </location>
</feature>
<evidence type="ECO:0000256" key="1">
    <source>
        <dbReference type="SAM" id="Phobius"/>
    </source>
</evidence>
<dbReference type="AlphaFoldDB" id="A0A7W9Y6V2"/>
<keyword evidence="1" id="KW-0812">Transmembrane</keyword>
<gene>
    <name evidence="2" type="ORF">HNQ72_002912</name>
</gene>
<reference evidence="2 3" key="1">
    <citation type="submission" date="2020-08" db="EMBL/GenBank/DDBJ databases">
        <title>Genomic Encyclopedia of Type Strains, Phase IV (KMG-IV): sequencing the most valuable type-strain genomes for metagenomic binning, comparative biology and taxonomic classification.</title>
        <authorList>
            <person name="Goeker M."/>
        </authorList>
    </citation>
    <scope>NUCLEOTIDE SEQUENCE [LARGE SCALE GENOMIC DNA]</scope>
    <source>
        <strain evidence="2 3">DSM 100734</strain>
    </source>
</reference>
<protein>
    <submittedName>
        <fullName evidence="2">Uncharacterized protein</fullName>
    </submittedName>
</protein>
<evidence type="ECO:0000313" key="2">
    <source>
        <dbReference type="EMBL" id="MBB6163094.1"/>
    </source>
</evidence>
<keyword evidence="1" id="KW-1133">Transmembrane helix</keyword>
<keyword evidence="3" id="KW-1185">Reference proteome</keyword>
<dbReference type="Proteomes" id="UP000547879">
    <property type="component" value="Unassembled WGS sequence"/>
</dbReference>
<evidence type="ECO:0000313" key="3">
    <source>
        <dbReference type="Proteomes" id="UP000547879"/>
    </source>
</evidence>
<organism evidence="2 3">
    <name type="scientific">Rhizobium wenxiniae</name>
    <dbReference type="NCBI Taxonomy" id="1737357"/>
    <lineage>
        <taxon>Bacteria</taxon>
        <taxon>Pseudomonadati</taxon>
        <taxon>Pseudomonadota</taxon>
        <taxon>Alphaproteobacteria</taxon>
        <taxon>Hyphomicrobiales</taxon>
        <taxon>Rhizobiaceae</taxon>
        <taxon>Rhizobium/Agrobacterium group</taxon>
        <taxon>Rhizobium</taxon>
    </lineage>
</organism>
<name>A0A7W9Y6V2_9HYPH</name>
<accession>A0A7W9Y6V2</accession>